<dbReference type="AlphaFoldDB" id="A0A0C9TXT3"/>
<evidence type="ECO:0000256" key="12">
    <source>
        <dbReference type="ARBA" id="ARBA00023242"/>
    </source>
</evidence>
<keyword evidence="17" id="KW-1185">Reference proteome</keyword>
<dbReference type="GO" id="GO:1990758">
    <property type="term" value="P:mitotic sister chromatid biorientation"/>
    <property type="evidence" value="ECO:0007669"/>
    <property type="project" value="TreeGrafter"/>
</dbReference>
<evidence type="ECO:0000256" key="7">
    <source>
        <dbReference type="ARBA" id="ARBA00022490"/>
    </source>
</evidence>
<evidence type="ECO:0000256" key="8">
    <source>
        <dbReference type="ARBA" id="ARBA00022701"/>
    </source>
</evidence>
<evidence type="ECO:0000256" key="10">
    <source>
        <dbReference type="ARBA" id="ARBA00022838"/>
    </source>
</evidence>
<evidence type="ECO:0000256" key="4">
    <source>
        <dbReference type="ARBA" id="ARBA00010073"/>
    </source>
</evidence>
<keyword evidence="9" id="KW-0159">Chromosome partition</keyword>
<dbReference type="HOGENOM" id="CLU_066250_0_0_1"/>
<sequence>MSHPPPHRTPLRRVSRGSLSAISRSGNFPDAPSGLGFIGPALESLADETEALHSNLAGLNALAASLETFNESFASYLFIQKVNAYCVEWYQAPVDVSHELAEQRAKEAAEVALEAARRIGPPRSPTPAAHNSTTKVTDKISSADQTFALSEVADTPASRGKNQPRKKAQAKMTVKEKKERGLLLEKICSVLPLEFRGGDITLRCQVEHVIESLLGAEGGLRVTDMVRGDINQAKVNKCLIALVNRKVVRKVSNPGGVLYVWQGVT</sequence>
<accession>A0A0C9TXT3</accession>
<evidence type="ECO:0000256" key="13">
    <source>
        <dbReference type="ARBA" id="ARBA00023328"/>
    </source>
</evidence>
<dbReference type="PANTHER" id="PTHR28113">
    <property type="entry name" value="DASH COMPLEX SUBUNIT DAM1"/>
    <property type="match status" value="1"/>
</dbReference>
<name>A0A0C9TXT3_SPHS4</name>
<evidence type="ECO:0000313" key="16">
    <source>
        <dbReference type="EMBL" id="KIJ35273.1"/>
    </source>
</evidence>
<reference evidence="16 17" key="1">
    <citation type="submission" date="2014-06" db="EMBL/GenBank/DDBJ databases">
        <title>Evolutionary Origins and Diversification of the Mycorrhizal Mutualists.</title>
        <authorList>
            <consortium name="DOE Joint Genome Institute"/>
            <consortium name="Mycorrhizal Genomics Consortium"/>
            <person name="Kohler A."/>
            <person name="Kuo A."/>
            <person name="Nagy L.G."/>
            <person name="Floudas D."/>
            <person name="Copeland A."/>
            <person name="Barry K.W."/>
            <person name="Cichocki N."/>
            <person name="Veneault-Fourrey C."/>
            <person name="LaButti K."/>
            <person name="Lindquist E.A."/>
            <person name="Lipzen A."/>
            <person name="Lundell T."/>
            <person name="Morin E."/>
            <person name="Murat C."/>
            <person name="Riley R."/>
            <person name="Ohm R."/>
            <person name="Sun H."/>
            <person name="Tunlid A."/>
            <person name="Henrissat B."/>
            <person name="Grigoriev I.V."/>
            <person name="Hibbett D.S."/>
            <person name="Martin F."/>
        </authorList>
    </citation>
    <scope>NUCLEOTIDE SEQUENCE [LARGE SCALE GENOMIC DNA]</scope>
    <source>
        <strain evidence="16 17">SS14</strain>
    </source>
</reference>
<evidence type="ECO:0000313" key="17">
    <source>
        <dbReference type="Proteomes" id="UP000054279"/>
    </source>
</evidence>
<evidence type="ECO:0000256" key="3">
    <source>
        <dbReference type="ARBA" id="ARBA00004629"/>
    </source>
</evidence>
<dbReference type="Pfam" id="PF08653">
    <property type="entry name" value="DASH_Dam1"/>
    <property type="match status" value="1"/>
</dbReference>
<evidence type="ECO:0000256" key="2">
    <source>
        <dbReference type="ARBA" id="ARBA00004186"/>
    </source>
</evidence>
<dbReference type="GO" id="GO:1990537">
    <property type="term" value="C:mitotic spindle polar microtubule"/>
    <property type="evidence" value="ECO:0007669"/>
    <property type="project" value="TreeGrafter"/>
</dbReference>
<keyword evidence="8" id="KW-0493">Microtubule</keyword>
<evidence type="ECO:0000256" key="14">
    <source>
        <dbReference type="ARBA" id="ARBA00030453"/>
    </source>
</evidence>
<feature type="region of interest" description="Disordered" evidence="15">
    <location>
        <begin position="152"/>
        <end position="172"/>
    </location>
</feature>
<evidence type="ECO:0000256" key="9">
    <source>
        <dbReference type="ARBA" id="ARBA00022829"/>
    </source>
</evidence>
<dbReference type="InterPro" id="IPR013962">
    <property type="entry name" value="DASH_Dam1"/>
</dbReference>
<evidence type="ECO:0000256" key="6">
    <source>
        <dbReference type="ARBA" id="ARBA00022454"/>
    </source>
</evidence>
<keyword evidence="11" id="KW-0206">Cytoskeleton</keyword>
<comment type="subcellular location">
    <subcellularLocation>
        <location evidence="3">Chromosome</location>
        <location evidence="3">Centromere</location>
        <location evidence="3">Kinetochore</location>
    </subcellularLocation>
    <subcellularLocation>
        <location evidence="2">Cytoplasm</location>
        <location evidence="2">Cytoskeleton</location>
        <location evidence="2">Spindle</location>
    </subcellularLocation>
    <subcellularLocation>
        <location evidence="1">Nucleus</location>
    </subcellularLocation>
</comment>
<dbReference type="OrthoDB" id="5586015at2759"/>
<keyword evidence="7" id="KW-0963">Cytoplasm</keyword>
<evidence type="ECO:0000256" key="15">
    <source>
        <dbReference type="SAM" id="MobiDB-lite"/>
    </source>
</evidence>
<evidence type="ECO:0000256" key="5">
    <source>
        <dbReference type="ARBA" id="ARBA00020497"/>
    </source>
</evidence>
<dbReference type="PANTHER" id="PTHR28113:SF1">
    <property type="entry name" value="DASH COMPLEX SUBUNIT DAM1"/>
    <property type="match status" value="1"/>
</dbReference>
<keyword evidence="10" id="KW-0995">Kinetochore</keyword>
<dbReference type="GO" id="GO:0044732">
    <property type="term" value="C:mitotic spindle pole body"/>
    <property type="evidence" value="ECO:0007669"/>
    <property type="project" value="TreeGrafter"/>
</dbReference>
<dbReference type="GO" id="GO:0042729">
    <property type="term" value="C:DASH complex"/>
    <property type="evidence" value="ECO:0007669"/>
    <property type="project" value="InterPro"/>
</dbReference>
<keyword evidence="6" id="KW-0158">Chromosome</keyword>
<keyword evidence="13" id="KW-0137">Centromere</keyword>
<organism evidence="16 17">
    <name type="scientific">Sphaerobolus stellatus (strain SS14)</name>
    <dbReference type="NCBI Taxonomy" id="990650"/>
    <lineage>
        <taxon>Eukaryota</taxon>
        <taxon>Fungi</taxon>
        <taxon>Dikarya</taxon>
        <taxon>Basidiomycota</taxon>
        <taxon>Agaricomycotina</taxon>
        <taxon>Agaricomycetes</taxon>
        <taxon>Phallomycetidae</taxon>
        <taxon>Geastrales</taxon>
        <taxon>Sphaerobolaceae</taxon>
        <taxon>Sphaerobolus</taxon>
    </lineage>
</organism>
<evidence type="ECO:0000256" key="11">
    <source>
        <dbReference type="ARBA" id="ARBA00023212"/>
    </source>
</evidence>
<proteinExistence type="inferred from homology"/>
<keyword evidence="12" id="KW-0539">Nucleus</keyword>
<dbReference type="Proteomes" id="UP000054279">
    <property type="component" value="Unassembled WGS sequence"/>
</dbReference>
<dbReference type="EMBL" id="KN837190">
    <property type="protein sequence ID" value="KIJ35273.1"/>
    <property type="molecule type" value="Genomic_DNA"/>
</dbReference>
<comment type="similarity">
    <text evidence="4">Belongs to the DASH complex DAM1 family.</text>
</comment>
<gene>
    <name evidence="16" type="ORF">M422DRAFT_232989</name>
</gene>
<evidence type="ECO:0000256" key="1">
    <source>
        <dbReference type="ARBA" id="ARBA00004123"/>
    </source>
</evidence>
<protein>
    <recommendedName>
        <fullName evidence="5">DASH complex subunit DAM1</fullName>
    </recommendedName>
    <alternativeName>
        <fullName evidence="14">Outer kinetochore protein DAM1</fullName>
    </alternativeName>
</protein>